<sequence>MSKYHSELSEREKDLLLIRRASGAQSSQLAQMEKMLTQTKGLLDKKTEMGMEGKPCEGDTMVQDLEEKVQRSKRDRRNSLHRTQLLESQMKTVRGELVDTLDHLQELRNVLRRSQQQAEERKAAMEKLSTGLRETQQELEQRNEQVKDKDVALKDIQHELQQKDLQLSQLESAVKEHSSDMEQKLLFLQEATERSERELSERNKQLSQLESAVKEHSSDMEQKLLFLQEATERSERELSERNKQVAFLSERLELVKAQLQGKETLEEEAMWQDQQLRECREQLQGTAQGLQEMRSRCETLVVQLEESTVLGREKESQVGLLEEELARVAEQAAQTEDRLQDAMATLTLELEAVWRKHQAELAVLQDSQAEMMKASECVANTLRSSQELLSRELQHTRVQLDEAQHKAAALLAELRAREHLMHSTSEALLLKESEVTRLKTKISSFERGAELRSLSQSMGLSLPALTSNTSRNNSPPPHRSGERAAHSPARRPWVAAGDDGTREMPYGERDGERTLNPRDCALWTSLVSGQGAP</sequence>
<comment type="subcellular location">
    <subcellularLocation>
        <location evidence="1">Cytoplasm</location>
    </subcellularLocation>
</comment>
<evidence type="ECO:0000256" key="4">
    <source>
        <dbReference type="SAM" id="Coils"/>
    </source>
</evidence>
<evidence type="ECO:0000313" key="8">
    <source>
        <dbReference type="RefSeq" id="XP_031430412.1"/>
    </source>
</evidence>
<evidence type="ECO:0000313" key="7">
    <source>
        <dbReference type="RefSeq" id="XP_031430411.1"/>
    </source>
</evidence>
<reference evidence="7 8" key="1">
    <citation type="submission" date="2025-04" db="UniProtKB">
        <authorList>
            <consortium name="RefSeq"/>
        </authorList>
    </citation>
    <scope>IDENTIFICATION</scope>
</reference>
<feature type="region of interest" description="Disordered" evidence="5">
    <location>
        <begin position="460"/>
        <end position="517"/>
    </location>
</feature>
<dbReference type="AlphaFoldDB" id="A0A6P8G4D7"/>
<dbReference type="OrthoDB" id="2160759at2759"/>
<dbReference type="PANTHER" id="PTHR18875:SF8">
    <property type="entry name" value="COILED-COIL DOMAIN-CONTAINING PROTEIN 18"/>
    <property type="match status" value="1"/>
</dbReference>
<evidence type="ECO:0000256" key="5">
    <source>
        <dbReference type="SAM" id="MobiDB-lite"/>
    </source>
</evidence>
<organism evidence="6 8">
    <name type="scientific">Clupea harengus</name>
    <name type="common">Atlantic herring</name>
    <dbReference type="NCBI Taxonomy" id="7950"/>
    <lineage>
        <taxon>Eukaryota</taxon>
        <taxon>Metazoa</taxon>
        <taxon>Chordata</taxon>
        <taxon>Craniata</taxon>
        <taxon>Vertebrata</taxon>
        <taxon>Euteleostomi</taxon>
        <taxon>Actinopterygii</taxon>
        <taxon>Neopterygii</taxon>
        <taxon>Teleostei</taxon>
        <taxon>Clupei</taxon>
        <taxon>Clupeiformes</taxon>
        <taxon>Clupeoidei</taxon>
        <taxon>Clupeidae</taxon>
        <taxon>Clupea</taxon>
    </lineage>
</organism>
<feature type="compositionally biased region" description="Basic and acidic residues" evidence="5">
    <location>
        <begin position="499"/>
        <end position="516"/>
    </location>
</feature>
<name>A0A6P8G4D7_CLUHA</name>
<proteinExistence type="predicted"/>
<keyword evidence="6" id="KW-1185">Reference proteome</keyword>
<feature type="compositionally biased region" description="Polar residues" evidence="5">
    <location>
        <begin position="460"/>
        <end position="473"/>
    </location>
</feature>
<dbReference type="RefSeq" id="XP_031430412.1">
    <property type="nucleotide sequence ID" value="XM_031574552.2"/>
</dbReference>
<protein>
    <submittedName>
        <fullName evidence="7 8">Coiled-coil domain-containing protein 18</fullName>
    </submittedName>
</protein>
<dbReference type="KEGG" id="char:105895002"/>
<keyword evidence="2" id="KW-0963">Cytoplasm</keyword>
<dbReference type="RefSeq" id="XP_031430411.1">
    <property type="nucleotide sequence ID" value="XM_031574551.2"/>
</dbReference>
<dbReference type="GeneID" id="105895002"/>
<feature type="coiled-coil region" evidence="4">
    <location>
        <begin position="62"/>
        <end position="212"/>
    </location>
</feature>
<dbReference type="PANTHER" id="PTHR18875">
    <property type="entry name" value="SARCOMA ANTIGEN NY-SAR-24/CYTOSKELETAL PROTEIN SOJO"/>
    <property type="match status" value="1"/>
</dbReference>
<evidence type="ECO:0000313" key="6">
    <source>
        <dbReference type="Proteomes" id="UP000515152"/>
    </source>
</evidence>
<feature type="coiled-coil region" evidence="4">
    <location>
        <begin position="318"/>
        <end position="349"/>
    </location>
</feature>
<evidence type="ECO:0000256" key="3">
    <source>
        <dbReference type="ARBA" id="ARBA00023054"/>
    </source>
</evidence>
<evidence type="ECO:0000256" key="2">
    <source>
        <dbReference type="ARBA" id="ARBA00022490"/>
    </source>
</evidence>
<dbReference type="Proteomes" id="UP000515152">
    <property type="component" value="Chromosome 10"/>
</dbReference>
<accession>A0A6P8G4D7</accession>
<evidence type="ECO:0000256" key="1">
    <source>
        <dbReference type="ARBA" id="ARBA00004496"/>
    </source>
</evidence>
<dbReference type="GO" id="GO:0005737">
    <property type="term" value="C:cytoplasm"/>
    <property type="evidence" value="ECO:0007669"/>
    <property type="project" value="UniProtKB-SubCell"/>
</dbReference>
<keyword evidence="3 4" id="KW-0175">Coiled coil</keyword>
<feature type="coiled-coil region" evidence="4">
    <location>
        <begin position="386"/>
        <end position="413"/>
    </location>
</feature>
<gene>
    <name evidence="7 8" type="primary">si:ch73-389b16.1</name>
</gene>